<feature type="region of interest" description="Disordered" evidence="1">
    <location>
        <begin position="445"/>
        <end position="507"/>
    </location>
</feature>
<feature type="compositionally biased region" description="Basic and acidic residues" evidence="1">
    <location>
        <begin position="244"/>
        <end position="254"/>
    </location>
</feature>
<evidence type="ECO:0000313" key="4">
    <source>
        <dbReference type="Proteomes" id="UP001383192"/>
    </source>
</evidence>
<feature type="compositionally biased region" description="Polar residues" evidence="1">
    <location>
        <begin position="308"/>
        <end position="317"/>
    </location>
</feature>
<comment type="caution">
    <text evidence="3">The sequence shown here is derived from an EMBL/GenBank/DDBJ whole genome shotgun (WGS) entry which is preliminary data.</text>
</comment>
<keyword evidence="2" id="KW-0472">Membrane</keyword>
<evidence type="ECO:0000313" key="3">
    <source>
        <dbReference type="EMBL" id="KAK7050006.1"/>
    </source>
</evidence>
<gene>
    <name evidence="3" type="ORF">VNI00_005437</name>
</gene>
<evidence type="ECO:0000256" key="2">
    <source>
        <dbReference type="SAM" id="Phobius"/>
    </source>
</evidence>
<sequence length="507" mass="54936">MQSDFDYPRRVVVDDTDPRISYQGGSWQQDVGTFDDLGGWGAPYNHTSHGTTQNGASFTFTFEGEFIQVRGIKDNRQTNPNMEGFDNVTALAKWTCEVDGGQMLPISYWTNANAITDRVLCEQGRLSRNQHTLTVNVIIDNPSTQMFWVDRIEYTPLPDANIDNTILKIDGSDPSIRFDNATGAWRAVGALGNGTAQTGSSLSFKFNGTAASLYGFNEGSSQDWQASSGRYYIDNSGDTTFDVEGSRRDPRSGNRTDFQNVLHFTTPNLKPGPHEMVLTYTGTQTGSDPLQWLTIDYLYVTTGESTRLNSSETTMDTLPTRGSDSNSSGSSSSKTPVGAIVGGVVGGIGGLALLVLAAFFFLKWRKAKKDTEAQQFTGVTPSFYSGKPQGPVAPVFTHSGVDYSSSVRSPPAAGSDYDPFNSSAYDEPSRGSFYAASSSVGGSNAMSSAGSAPITNPQPSQSIADLKNAQREAVSQQVVERRHQDSGVRYPQQRQVVVDVPPNYTEQ</sequence>
<feature type="compositionally biased region" description="Low complexity" evidence="1">
    <location>
        <begin position="488"/>
        <end position="507"/>
    </location>
</feature>
<organism evidence="3 4">
    <name type="scientific">Paramarasmius palmivorus</name>
    <dbReference type="NCBI Taxonomy" id="297713"/>
    <lineage>
        <taxon>Eukaryota</taxon>
        <taxon>Fungi</taxon>
        <taxon>Dikarya</taxon>
        <taxon>Basidiomycota</taxon>
        <taxon>Agaricomycotina</taxon>
        <taxon>Agaricomycetes</taxon>
        <taxon>Agaricomycetidae</taxon>
        <taxon>Agaricales</taxon>
        <taxon>Marasmiineae</taxon>
        <taxon>Marasmiaceae</taxon>
        <taxon>Paramarasmius</taxon>
    </lineage>
</organism>
<keyword evidence="2" id="KW-1133">Transmembrane helix</keyword>
<evidence type="ECO:0008006" key="5">
    <source>
        <dbReference type="Google" id="ProtNLM"/>
    </source>
</evidence>
<reference evidence="3 4" key="1">
    <citation type="submission" date="2024-01" db="EMBL/GenBank/DDBJ databases">
        <title>A draft genome for a cacao thread blight-causing isolate of Paramarasmius palmivorus.</title>
        <authorList>
            <person name="Baruah I.K."/>
            <person name="Bukari Y."/>
            <person name="Amoako-Attah I."/>
            <person name="Meinhardt L.W."/>
            <person name="Bailey B.A."/>
            <person name="Cohen S.P."/>
        </authorList>
    </citation>
    <scope>NUCLEOTIDE SEQUENCE [LARGE SCALE GENOMIC DNA]</scope>
    <source>
        <strain evidence="3 4">GH-12</strain>
    </source>
</reference>
<accession>A0AAW0DGI8</accession>
<dbReference type="AlphaFoldDB" id="A0AAW0DGI8"/>
<keyword evidence="4" id="KW-1185">Reference proteome</keyword>
<feature type="region of interest" description="Disordered" evidence="1">
    <location>
        <begin position="237"/>
        <end position="258"/>
    </location>
</feature>
<feature type="region of interest" description="Disordered" evidence="1">
    <location>
        <begin position="308"/>
        <end position="335"/>
    </location>
</feature>
<evidence type="ECO:0000256" key="1">
    <source>
        <dbReference type="SAM" id="MobiDB-lite"/>
    </source>
</evidence>
<feature type="compositionally biased region" description="Low complexity" evidence="1">
    <location>
        <begin position="322"/>
        <end position="335"/>
    </location>
</feature>
<name>A0AAW0DGI8_9AGAR</name>
<protein>
    <recommendedName>
        <fullName evidence="5">Transmembrane protein</fullName>
    </recommendedName>
</protein>
<dbReference type="EMBL" id="JAYKXP010000015">
    <property type="protein sequence ID" value="KAK7050006.1"/>
    <property type="molecule type" value="Genomic_DNA"/>
</dbReference>
<feature type="transmembrane region" description="Helical" evidence="2">
    <location>
        <begin position="337"/>
        <end position="362"/>
    </location>
</feature>
<feature type="region of interest" description="Disordered" evidence="1">
    <location>
        <begin position="404"/>
        <end position="425"/>
    </location>
</feature>
<dbReference type="Gene3D" id="2.60.120.260">
    <property type="entry name" value="Galactose-binding domain-like"/>
    <property type="match status" value="2"/>
</dbReference>
<feature type="compositionally biased region" description="Polar residues" evidence="1">
    <location>
        <begin position="453"/>
        <end position="463"/>
    </location>
</feature>
<dbReference type="Proteomes" id="UP001383192">
    <property type="component" value="Unassembled WGS sequence"/>
</dbReference>
<keyword evidence="2" id="KW-0812">Transmembrane</keyword>
<proteinExistence type="predicted"/>